<comment type="caution">
    <text evidence="2">The sequence shown here is derived from an EMBL/GenBank/DDBJ whole genome shotgun (WGS) entry which is preliminary data.</text>
</comment>
<dbReference type="InterPro" id="IPR006342">
    <property type="entry name" value="FkbM_mtfrase"/>
</dbReference>
<dbReference type="AlphaFoldDB" id="A0A316GDT5"/>
<dbReference type="OrthoDB" id="4104638at2"/>
<gene>
    <name evidence="2" type="ORF">C7455_10916</name>
</gene>
<keyword evidence="2" id="KW-0808">Transferase</keyword>
<feature type="domain" description="Methyltransferase FkbM" evidence="1">
    <location>
        <begin position="46"/>
        <end position="180"/>
    </location>
</feature>
<dbReference type="RefSeq" id="WP_109669897.1">
    <property type="nucleotide sequence ID" value="NZ_QGGW01000009.1"/>
</dbReference>
<evidence type="ECO:0000313" key="3">
    <source>
        <dbReference type="Proteomes" id="UP000245708"/>
    </source>
</evidence>
<accession>A0A316GDT5</accession>
<dbReference type="GO" id="GO:0008168">
    <property type="term" value="F:methyltransferase activity"/>
    <property type="evidence" value="ECO:0007669"/>
    <property type="project" value="UniProtKB-KW"/>
</dbReference>
<reference evidence="2 3" key="1">
    <citation type="submission" date="2018-05" db="EMBL/GenBank/DDBJ databases">
        <title>Genomic Encyclopedia of Type Strains, Phase IV (KMG-IV): sequencing the most valuable type-strain genomes for metagenomic binning, comparative biology and taxonomic classification.</title>
        <authorList>
            <person name="Goeker M."/>
        </authorList>
    </citation>
    <scope>NUCLEOTIDE SEQUENCE [LARGE SCALE GENOMIC DNA]</scope>
    <source>
        <strain evidence="2 3">DSM 16097</strain>
    </source>
</reference>
<dbReference type="InterPro" id="IPR029063">
    <property type="entry name" value="SAM-dependent_MTases_sf"/>
</dbReference>
<protein>
    <submittedName>
        <fullName evidence="2">FkbM family methyltransferase</fullName>
    </submittedName>
</protein>
<dbReference type="GO" id="GO:0032259">
    <property type="term" value="P:methylation"/>
    <property type="evidence" value="ECO:0007669"/>
    <property type="project" value="UniProtKB-KW"/>
</dbReference>
<dbReference type="Proteomes" id="UP000245708">
    <property type="component" value="Unassembled WGS sequence"/>
</dbReference>
<dbReference type="PANTHER" id="PTHR34203">
    <property type="entry name" value="METHYLTRANSFERASE, FKBM FAMILY PROTEIN"/>
    <property type="match status" value="1"/>
</dbReference>
<evidence type="ECO:0000259" key="1">
    <source>
        <dbReference type="Pfam" id="PF05050"/>
    </source>
</evidence>
<dbReference type="NCBIfam" id="TIGR01444">
    <property type="entry name" value="fkbM_fam"/>
    <property type="match status" value="1"/>
</dbReference>
<dbReference type="EMBL" id="QGGW01000009">
    <property type="protein sequence ID" value="PWK59094.1"/>
    <property type="molecule type" value="Genomic_DNA"/>
</dbReference>
<keyword evidence="2" id="KW-0489">Methyltransferase</keyword>
<proteinExistence type="predicted"/>
<dbReference type="InterPro" id="IPR052514">
    <property type="entry name" value="SAM-dependent_MTase"/>
</dbReference>
<dbReference type="Gene3D" id="3.40.50.150">
    <property type="entry name" value="Vaccinia Virus protein VP39"/>
    <property type="match status" value="1"/>
</dbReference>
<evidence type="ECO:0000313" key="2">
    <source>
        <dbReference type="EMBL" id="PWK59094.1"/>
    </source>
</evidence>
<keyword evidence="3" id="KW-1185">Reference proteome</keyword>
<dbReference type="PANTHER" id="PTHR34203:SF15">
    <property type="entry name" value="SLL1173 PROTEIN"/>
    <property type="match status" value="1"/>
</dbReference>
<sequence>MRETTPPTAAQGIARSLRLYHRDTARTARMDALNARFARPGDLVFDLGAHVGDRVASFRRLGARVVAVEPQPAAMRALRLMFRRDPDVTLVPAAIGAAAGVIRLYLNTANPTVSTVSQDFIAAADGAPGWEGQTWDRAVDVPMVTLDDLIAAHGLPDFIKIDVEGLEPEALAGLSHAVPALSFEFTTIQRDRALAALARVDGLGAYGFNLSVGEEHALELPEWVGADRVASIITTAPDALNSGDIYAVRR</sequence>
<dbReference type="Pfam" id="PF05050">
    <property type="entry name" value="Methyltransf_21"/>
    <property type="match status" value="1"/>
</dbReference>
<dbReference type="SUPFAM" id="SSF53335">
    <property type="entry name" value="S-adenosyl-L-methionine-dependent methyltransferases"/>
    <property type="match status" value="1"/>
</dbReference>
<organism evidence="2 3">
    <name type="scientific">Roseicyclus mahoneyensis</name>
    <dbReference type="NCBI Taxonomy" id="164332"/>
    <lineage>
        <taxon>Bacteria</taxon>
        <taxon>Pseudomonadati</taxon>
        <taxon>Pseudomonadota</taxon>
        <taxon>Alphaproteobacteria</taxon>
        <taxon>Rhodobacterales</taxon>
        <taxon>Roseobacteraceae</taxon>
        <taxon>Roseicyclus</taxon>
    </lineage>
</organism>
<name>A0A316GDT5_9RHOB</name>